<dbReference type="STRING" id="1576369.SAMN05421753_101449"/>
<evidence type="ECO:0000256" key="2">
    <source>
        <dbReference type="ARBA" id="ARBA00001937"/>
    </source>
</evidence>
<name>A0A1I3BGX7_9PLAN</name>
<sequence>MPTSSPKRVLITGITGQDGSYLAELLAERGDVIWGFVRQIPQPGSWIDPLLKPAGGKPPRVKLIVGDLADEGSVRRAVGSILPEEIYHLAAQSHVPQSQLDPESTLLVSMAGTSYLLDAIDELTPESRFFHASSAEIFGDAVSSPQNEKTPLSPRNPYGSGKAFATHLVRTVRDSRGTFAVNGICFNHESPRRGPNFVTRKIAMAAARIALGRQDSVSLGNLNARRDWGFAGDFVKAMWLSLQAEQGDDYIFATGVTRTVREFCEQAFQSVGLPLTWSGVEKEEVGLDDQGIVRMRIEPEFYRPLEAVQLVGDASKAAKELGWKAETGFNEIVAKMCAADLDRERAQIENEPEKIG</sequence>
<dbReference type="InterPro" id="IPR036291">
    <property type="entry name" value="NAD(P)-bd_dom_sf"/>
</dbReference>
<evidence type="ECO:0000256" key="4">
    <source>
        <dbReference type="ARBA" id="ARBA00011989"/>
    </source>
</evidence>
<evidence type="ECO:0000256" key="6">
    <source>
        <dbReference type="ARBA" id="ARBA00059383"/>
    </source>
</evidence>
<dbReference type="Gene3D" id="3.40.50.720">
    <property type="entry name" value="NAD(P)-binding Rossmann-like Domain"/>
    <property type="match status" value="1"/>
</dbReference>
<comment type="catalytic activity">
    <reaction evidence="1">
        <text>GDP-alpha-D-mannose = GDP-4-dehydro-alpha-D-rhamnose + H2O</text>
        <dbReference type="Rhea" id="RHEA:23820"/>
        <dbReference type="ChEBI" id="CHEBI:15377"/>
        <dbReference type="ChEBI" id="CHEBI:57527"/>
        <dbReference type="ChEBI" id="CHEBI:57964"/>
        <dbReference type="EC" id="4.2.1.47"/>
    </reaction>
</comment>
<comment type="cofactor">
    <cofactor evidence="2">
        <name>NADP(+)</name>
        <dbReference type="ChEBI" id="CHEBI:58349"/>
    </cofactor>
</comment>
<dbReference type="EMBL" id="FOQD01000001">
    <property type="protein sequence ID" value="SFH61547.1"/>
    <property type="molecule type" value="Genomic_DNA"/>
</dbReference>
<dbReference type="OrthoDB" id="9779041at2"/>
<evidence type="ECO:0000256" key="3">
    <source>
        <dbReference type="ARBA" id="ARBA00009263"/>
    </source>
</evidence>
<gene>
    <name evidence="8" type="ORF">SAMN05421753_101449</name>
</gene>
<dbReference type="Pfam" id="PF16363">
    <property type="entry name" value="GDP_Man_Dehyd"/>
    <property type="match status" value="1"/>
</dbReference>
<comment type="function">
    <text evidence="6">Catalyzes the conversion of GDP-D-mannose to GDP-4-dehydro-6-deoxy-D-mannose.</text>
</comment>
<dbReference type="PANTHER" id="PTHR43715:SF1">
    <property type="entry name" value="GDP-MANNOSE 4,6 DEHYDRATASE"/>
    <property type="match status" value="1"/>
</dbReference>
<dbReference type="CDD" id="cd05260">
    <property type="entry name" value="GDP_MD_SDR_e"/>
    <property type="match status" value="1"/>
</dbReference>
<feature type="domain" description="NAD(P)-binding" evidence="7">
    <location>
        <begin position="10"/>
        <end position="336"/>
    </location>
</feature>
<dbReference type="PANTHER" id="PTHR43715">
    <property type="entry name" value="GDP-MANNOSE 4,6-DEHYDRATASE"/>
    <property type="match status" value="1"/>
</dbReference>
<reference evidence="9" key="1">
    <citation type="submission" date="2016-10" db="EMBL/GenBank/DDBJ databases">
        <authorList>
            <person name="Varghese N."/>
            <person name="Submissions S."/>
        </authorList>
    </citation>
    <scope>NUCLEOTIDE SEQUENCE [LARGE SCALE GENOMIC DNA]</scope>
    <source>
        <strain evidence="9">DSM 26348</strain>
    </source>
</reference>
<accession>A0A1I3BGX7</accession>
<proteinExistence type="inferred from homology"/>
<evidence type="ECO:0000313" key="8">
    <source>
        <dbReference type="EMBL" id="SFH61547.1"/>
    </source>
</evidence>
<organism evidence="8 9">
    <name type="scientific">Planctomicrobium piriforme</name>
    <dbReference type="NCBI Taxonomy" id="1576369"/>
    <lineage>
        <taxon>Bacteria</taxon>
        <taxon>Pseudomonadati</taxon>
        <taxon>Planctomycetota</taxon>
        <taxon>Planctomycetia</taxon>
        <taxon>Planctomycetales</taxon>
        <taxon>Planctomycetaceae</taxon>
        <taxon>Planctomicrobium</taxon>
    </lineage>
</organism>
<dbReference type="SUPFAM" id="SSF51735">
    <property type="entry name" value="NAD(P)-binding Rossmann-fold domains"/>
    <property type="match status" value="1"/>
</dbReference>
<dbReference type="RefSeq" id="WP_092047525.1">
    <property type="nucleotide sequence ID" value="NZ_FOQD01000001.1"/>
</dbReference>
<dbReference type="EC" id="4.2.1.47" evidence="4"/>
<dbReference type="GO" id="GO:0042351">
    <property type="term" value="P:'de novo' GDP-L-fucose biosynthetic process"/>
    <property type="evidence" value="ECO:0007669"/>
    <property type="project" value="TreeGrafter"/>
</dbReference>
<evidence type="ECO:0000313" key="9">
    <source>
        <dbReference type="Proteomes" id="UP000199518"/>
    </source>
</evidence>
<keyword evidence="9" id="KW-1185">Reference proteome</keyword>
<dbReference type="FunFam" id="3.40.50.720:FF:000924">
    <property type="entry name" value="GDP-mannose 4,6 dehydratase"/>
    <property type="match status" value="1"/>
</dbReference>
<dbReference type="InterPro" id="IPR016040">
    <property type="entry name" value="NAD(P)-bd_dom"/>
</dbReference>
<dbReference type="Proteomes" id="UP000199518">
    <property type="component" value="Unassembled WGS sequence"/>
</dbReference>
<protein>
    <recommendedName>
        <fullName evidence="4">GDP-mannose 4,6-dehydratase</fullName>
        <ecNumber evidence="4">4.2.1.47</ecNumber>
    </recommendedName>
</protein>
<keyword evidence="5" id="KW-0456">Lyase</keyword>
<comment type="similarity">
    <text evidence="3">Belongs to the NAD(P)-dependent epimerase/dehydratase family. GDP-mannose 4,6-dehydratase subfamily.</text>
</comment>
<dbReference type="GO" id="GO:0008446">
    <property type="term" value="F:GDP-mannose 4,6-dehydratase activity"/>
    <property type="evidence" value="ECO:0007669"/>
    <property type="project" value="UniProtKB-EC"/>
</dbReference>
<evidence type="ECO:0000256" key="1">
    <source>
        <dbReference type="ARBA" id="ARBA00000188"/>
    </source>
</evidence>
<evidence type="ECO:0000259" key="7">
    <source>
        <dbReference type="Pfam" id="PF16363"/>
    </source>
</evidence>
<evidence type="ECO:0000256" key="5">
    <source>
        <dbReference type="ARBA" id="ARBA00023239"/>
    </source>
</evidence>
<dbReference type="Gene3D" id="3.90.25.10">
    <property type="entry name" value="UDP-galactose 4-epimerase, domain 1"/>
    <property type="match status" value="1"/>
</dbReference>
<dbReference type="AlphaFoldDB" id="A0A1I3BGX7"/>
<dbReference type="InterPro" id="IPR006368">
    <property type="entry name" value="GDP_Man_deHydtase"/>
</dbReference>